<gene>
    <name evidence="9" type="ORF">GCM10010196_35360</name>
</gene>
<evidence type="ECO:0000256" key="1">
    <source>
        <dbReference type="ARBA" id="ARBA00004651"/>
    </source>
</evidence>
<protein>
    <submittedName>
        <fullName evidence="9">Membrane protein</fullName>
    </submittedName>
</protein>
<evidence type="ECO:0000256" key="7">
    <source>
        <dbReference type="SAM" id="MobiDB-lite"/>
    </source>
</evidence>
<dbReference type="InterPro" id="IPR018383">
    <property type="entry name" value="UPF0324_pro"/>
</dbReference>
<feature type="transmembrane region" description="Helical" evidence="8">
    <location>
        <begin position="71"/>
        <end position="90"/>
    </location>
</feature>
<reference evidence="9" key="1">
    <citation type="journal article" date="2014" name="Int. J. Syst. Evol. Microbiol.">
        <title>Complete genome sequence of Corynebacterium casei LMG S-19264T (=DSM 44701T), isolated from a smear-ripened cheese.</title>
        <authorList>
            <consortium name="US DOE Joint Genome Institute (JGI-PGF)"/>
            <person name="Walter F."/>
            <person name="Albersmeier A."/>
            <person name="Kalinowski J."/>
            <person name="Ruckert C."/>
        </authorList>
    </citation>
    <scope>NUCLEOTIDE SEQUENCE</scope>
    <source>
        <strain evidence="9">JCM 3346</strain>
    </source>
</reference>
<evidence type="ECO:0000256" key="8">
    <source>
        <dbReference type="SAM" id="Phobius"/>
    </source>
</evidence>
<dbReference type="Proteomes" id="UP000610303">
    <property type="component" value="Unassembled WGS sequence"/>
</dbReference>
<keyword evidence="3" id="KW-1003">Cell membrane</keyword>
<keyword evidence="6 8" id="KW-0472">Membrane</keyword>
<dbReference type="PANTHER" id="PTHR30106:SF2">
    <property type="entry name" value="UPF0324 INNER MEMBRANE PROTEIN YEIH"/>
    <property type="match status" value="1"/>
</dbReference>
<feature type="transmembrane region" description="Helical" evidence="8">
    <location>
        <begin position="189"/>
        <end position="212"/>
    </location>
</feature>
<evidence type="ECO:0000256" key="6">
    <source>
        <dbReference type="ARBA" id="ARBA00023136"/>
    </source>
</evidence>
<dbReference type="EMBL" id="BMRJ01000008">
    <property type="protein sequence ID" value="GGR38351.1"/>
    <property type="molecule type" value="Genomic_DNA"/>
</dbReference>
<reference evidence="9" key="2">
    <citation type="submission" date="2020-09" db="EMBL/GenBank/DDBJ databases">
        <authorList>
            <person name="Sun Q."/>
            <person name="Ohkuma M."/>
        </authorList>
    </citation>
    <scope>NUCLEOTIDE SEQUENCE</scope>
    <source>
        <strain evidence="9">JCM 3346</strain>
    </source>
</reference>
<keyword evidence="10" id="KW-1185">Reference proteome</keyword>
<accession>A0A918FHN9</accession>
<evidence type="ECO:0000256" key="5">
    <source>
        <dbReference type="ARBA" id="ARBA00022989"/>
    </source>
</evidence>
<dbReference type="AlphaFoldDB" id="A0A918FHN9"/>
<feature type="transmembrane region" description="Helical" evidence="8">
    <location>
        <begin position="156"/>
        <end position="177"/>
    </location>
</feature>
<feature type="transmembrane region" description="Helical" evidence="8">
    <location>
        <begin position="102"/>
        <end position="120"/>
    </location>
</feature>
<feature type="transmembrane region" description="Helical" evidence="8">
    <location>
        <begin position="313"/>
        <end position="336"/>
    </location>
</feature>
<evidence type="ECO:0000313" key="10">
    <source>
        <dbReference type="Proteomes" id="UP000610303"/>
    </source>
</evidence>
<feature type="transmembrane region" description="Helical" evidence="8">
    <location>
        <begin position="126"/>
        <end position="144"/>
    </location>
</feature>
<comment type="similarity">
    <text evidence="2">Belongs to the UPF0324 family.</text>
</comment>
<dbReference type="PANTHER" id="PTHR30106">
    <property type="entry name" value="INNER MEMBRANE PROTEIN YEIH-RELATED"/>
    <property type="match status" value="1"/>
</dbReference>
<comment type="subcellular location">
    <subcellularLocation>
        <location evidence="1">Cell membrane</location>
        <topology evidence="1">Multi-pass membrane protein</topology>
    </subcellularLocation>
</comment>
<evidence type="ECO:0000256" key="3">
    <source>
        <dbReference type="ARBA" id="ARBA00022475"/>
    </source>
</evidence>
<feature type="region of interest" description="Disordered" evidence="7">
    <location>
        <begin position="1"/>
        <end position="38"/>
    </location>
</feature>
<keyword evidence="4 8" id="KW-0812">Transmembrane</keyword>
<dbReference type="GO" id="GO:0005886">
    <property type="term" value="C:plasma membrane"/>
    <property type="evidence" value="ECO:0007669"/>
    <property type="project" value="UniProtKB-SubCell"/>
</dbReference>
<feature type="transmembrane region" description="Helical" evidence="8">
    <location>
        <begin position="43"/>
        <end position="65"/>
    </location>
</feature>
<organism evidence="9 10">
    <name type="scientific">Agromyces mediolanus</name>
    <name type="common">Corynebacterium mediolanum</name>
    <dbReference type="NCBI Taxonomy" id="41986"/>
    <lineage>
        <taxon>Bacteria</taxon>
        <taxon>Bacillati</taxon>
        <taxon>Actinomycetota</taxon>
        <taxon>Actinomycetes</taxon>
        <taxon>Micrococcales</taxon>
        <taxon>Microbacteriaceae</taxon>
        <taxon>Agromyces</taxon>
    </lineage>
</organism>
<evidence type="ECO:0000313" key="9">
    <source>
        <dbReference type="EMBL" id="GGR38351.1"/>
    </source>
</evidence>
<feature type="transmembrane region" description="Helical" evidence="8">
    <location>
        <begin position="348"/>
        <end position="370"/>
    </location>
</feature>
<sequence>MPDRRLLRTVRGAQSELVSSPARPSPAPNPVPSTASRSARPRALAPGLALALAAAGVSLALTLVLPTVSALLVAIVLGVACRNLLPLPASLDPGLALAAKRLLRIGIVLLGLQLVLGDILALGPGMIAVVVAIVAVGILATLGIGRALGVSPTQRLLIACGFSICGAAAVAAVDGVIETEDEEEVVTALALVVLFGTLMIPLIPLLGAALGLGELRTGLWAGGSIHEVAQVVAAGSAIGGAGLAAAVVVKLARVLLLAPVLAVVSVQRRRAMRREQADGAVPTGRRPPIVPLFVVGFLAMVLVRWTGVLPPGVLAGAGVVQTVLLAMAMFALGTGVRFSMFRRVGFRPVALAGASTLVVAGVALGGVLVAG</sequence>
<comment type="caution">
    <text evidence="9">The sequence shown here is derived from an EMBL/GenBank/DDBJ whole genome shotgun (WGS) entry which is preliminary data.</text>
</comment>
<evidence type="ECO:0000256" key="2">
    <source>
        <dbReference type="ARBA" id="ARBA00007977"/>
    </source>
</evidence>
<feature type="transmembrane region" description="Helical" evidence="8">
    <location>
        <begin position="244"/>
        <end position="266"/>
    </location>
</feature>
<evidence type="ECO:0000256" key="4">
    <source>
        <dbReference type="ARBA" id="ARBA00022692"/>
    </source>
</evidence>
<name>A0A918FHN9_AGRME</name>
<dbReference type="Pfam" id="PF03601">
    <property type="entry name" value="Cons_hypoth698"/>
    <property type="match status" value="1"/>
</dbReference>
<feature type="transmembrane region" description="Helical" evidence="8">
    <location>
        <begin position="287"/>
        <end position="307"/>
    </location>
</feature>
<proteinExistence type="inferred from homology"/>
<keyword evidence="5 8" id="KW-1133">Transmembrane helix</keyword>
<feature type="transmembrane region" description="Helical" evidence="8">
    <location>
        <begin position="219"/>
        <end position="238"/>
    </location>
</feature>